<dbReference type="Gene3D" id="2.60.40.3920">
    <property type="match status" value="1"/>
</dbReference>
<protein>
    <recommendedName>
        <fullName evidence="2">IPT/TIG domain-containing protein</fullName>
    </recommendedName>
</protein>
<dbReference type="RefSeq" id="WP_149887021.1">
    <property type="nucleotide sequence ID" value="NZ_CAUEJE010000002.1"/>
</dbReference>
<evidence type="ECO:0000256" key="1">
    <source>
        <dbReference type="SAM" id="SignalP"/>
    </source>
</evidence>
<keyword evidence="1" id="KW-0732">Signal</keyword>
<feature type="signal peptide" evidence="1">
    <location>
        <begin position="1"/>
        <end position="18"/>
    </location>
</feature>
<reference evidence="3 4" key="1">
    <citation type="journal article" date="2019" name="Nat. Med.">
        <title>A library of human gut bacterial isolates paired with longitudinal multiomics data enables mechanistic microbiome research.</title>
        <authorList>
            <person name="Poyet M."/>
            <person name="Groussin M."/>
            <person name="Gibbons S.M."/>
            <person name="Avila-Pacheco J."/>
            <person name="Jiang X."/>
            <person name="Kearney S.M."/>
            <person name="Perrotta A.R."/>
            <person name="Berdy B."/>
            <person name="Zhao S."/>
            <person name="Lieberman T.D."/>
            <person name="Swanson P.K."/>
            <person name="Smith M."/>
            <person name="Roesemann S."/>
            <person name="Alexander J.E."/>
            <person name="Rich S.A."/>
            <person name="Livny J."/>
            <person name="Vlamakis H."/>
            <person name="Clish C."/>
            <person name="Bullock K."/>
            <person name="Deik A."/>
            <person name="Scott J."/>
            <person name="Pierce K.A."/>
            <person name="Xavier R.J."/>
            <person name="Alm E.J."/>
        </authorList>
    </citation>
    <scope>NUCLEOTIDE SEQUENCE [LARGE SCALE GENOMIC DNA]</scope>
    <source>
        <strain evidence="3 4">BIOML-A2</strain>
    </source>
</reference>
<dbReference type="EMBL" id="VVXK01000003">
    <property type="protein sequence ID" value="KAA2371471.1"/>
    <property type="molecule type" value="Genomic_DNA"/>
</dbReference>
<accession>A0A5B3GD32</accession>
<dbReference type="InterPro" id="IPR013783">
    <property type="entry name" value="Ig-like_fold"/>
</dbReference>
<dbReference type="Gene3D" id="2.60.40.10">
    <property type="entry name" value="Immunoglobulins"/>
    <property type="match status" value="1"/>
</dbReference>
<dbReference type="AlphaFoldDB" id="A0A5B3GD32"/>
<dbReference type="PROSITE" id="PS51257">
    <property type="entry name" value="PROKAR_LIPOPROTEIN"/>
    <property type="match status" value="1"/>
</dbReference>
<evidence type="ECO:0000259" key="2">
    <source>
        <dbReference type="Pfam" id="PF01833"/>
    </source>
</evidence>
<dbReference type="InterPro" id="IPR002909">
    <property type="entry name" value="IPT_dom"/>
</dbReference>
<name>A0A5B3GD32_9BACT</name>
<dbReference type="InterPro" id="IPR014756">
    <property type="entry name" value="Ig_E-set"/>
</dbReference>
<organism evidence="3 4">
    <name type="scientific">Alistipes shahii</name>
    <dbReference type="NCBI Taxonomy" id="328814"/>
    <lineage>
        <taxon>Bacteria</taxon>
        <taxon>Pseudomonadati</taxon>
        <taxon>Bacteroidota</taxon>
        <taxon>Bacteroidia</taxon>
        <taxon>Bacteroidales</taxon>
        <taxon>Rikenellaceae</taxon>
        <taxon>Alistipes</taxon>
    </lineage>
</organism>
<evidence type="ECO:0000313" key="4">
    <source>
        <dbReference type="Proteomes" id="UP000323567"/>
    </source>
</evidence>
<evidence type="ECO:0000313" key="3">
    <source>
        <dbReference type="EMBL" id="KAA2371471.1"/>
    </source>
</evidence>
<dbReference type="SUPFAM" id="SSF81296">
    <property type="entry name" value="E set domains"/>
    <property type="match status" value="1"/>
</dbReference>
<dbReference type="Pfam" id="PF01833">
    <property type="entry name" value="TIG"/>
    <property type="match status" value="1"/>
</dbReference>
<feature type="domain" description="IPT/TIG" evidence="2">
    <location>
        <begin position="119"/>
        <end position="194"/>
    </location>
</feature>
<dbReference type="Proteomes" id="UP000323567">
    <property type="component" value="Unassembled WGS sequence"/>
</dbReference>
<gene>
    <name evidence="3" type="ORF">F2Y13_03625</name>
</gene>
<comment type="caution">
    <text evidence="3">The sequence shown here is derived from an EMBL/GenBank/DDBJ whole genome shotgun (WGS) entry which is preliminary data.</text>
</comment>
<feature type="chain" id="PRO_5022731483" description="IPT/TIG domain-containing protein" evidence="1">
    <location>
        <begin position="19"/>
        <end position="492"/>
    </location>
</feature>
<proteinExistence type="predicted"/>
<sequence length="492" mass="52268">MRKLWLMLLIGCTAGAFTACSDGDDDQKPSCPITEYTVPSTAEIGGFYTVTGKGFEASAQLFLRNASGTETAAADQTVTAAGIECTVPSTLTAGVYTVVVKQNGSWDLGPVRLEAAQNPVSSVVLPAAIKLNKTLEIAGNGFTSASRIFLETADAAKTRTELTAVPSSTGISCTIPDGVAAGTYNVILKHNNIDWTLGENIPAAVYKRLTGISYAMSQTCDFSTVEGGVEAVKAILLEMVGNDQEMADMYFEMLFSEGTNVVSQLSLKYGSDNRVTAVQQGEGADAADWYTFSFDGDKVSALNKMYEDGEPGIRAFSWVLNDGKVESSNVDFMRTVSGEVVSRPADFTWTYDAVNGQCTGVVYQSNGSNYVSFDFENGNYTADGMFEYGDAGKKNNIFGVDVAKAIAGVTTSLDDDHALACFLGYDGKASLNLPTATMFDAMSEDDPAKAVTCTQDGEGYVTVAKWGGVGMDMMGIGVKVTSETIFEFTYAE</sequence>